<evidence type="ECO:0000256" key="3">
    <source>
        <dbReference type="ARBA" id="ARBA00022630"/>
    </source>
</evidence>
<evidence type="ECO:0000313" key="6">
    <source>
        <dbReference type="EMBL" id="KZP20761.1"/>
    </source>
</evidence>
<dbReference type="GO" id="GO:0050660">
    <property type="term" value="F:flavin adenine dinucleotide binding"/>
    <property type="evidence" value="ECO:0007669"/>
    <property type="project" value="InterPro"/>
</dbReference>
<keyword evidence="3" id="KW-0285">Flavoprotein</keyword>
<dbReference type="Pfam" id="PF00732">
    <property type="entry name" value="GMC_oxred_N"/>
    <property type="match status" value="1"/>
</dbReference>
<gene>
    <name evidence="6" type="ORF">FIBSPDRAFT_891611</name>
</gene>
<proteinExistence type="inferred from homology"/>
<organism evidence="6 7">
    <name type="scientific">Athelia psychrophila</name>
    <dbReference type="NCBI Taxonomy" id="1759441"/>
    <lineage>
        <taxon>Eukaryota</taxon>
        <taxon>Fungi</taxon>
        <taxon>Dikarya</taxon>
        <taxon>Basidiomycota</taxon>
        <taxon>Agaricomycotina</taxon>
        <taxon>Agaricomycetes</taxon>
        <taxon>Agaricomycetidae</taxon>
        <taxon>Atheliales</taxon>
        <taxon>Atheliaceae</taxon>
        <taxon>Athelia</taxon>
    </lineage>
</organism>
<name>A0A166JE13_9AGAM</name>
<dbReference type="InterPro" id="IPR012132">
    <property type="entry name" value="GMC_OxRdtase"/>
</dbReference>
<dbReference type="PANTHER" id="PTHR11552">
    <property type="entry name" value="GLUCOSE-METHANOL-CHOLINE GMC OXIDOREDUCTASE"/>
    <property type="match status" value="1"/>
</dbReference>
<dbReference type="EMBL" id="KV417552">
    <property type="protein sequence ID" value="KZP20761.1"/>
    <property type="molecule type" value="Genomic_DNA"/>
</dbReference>
<evidence type="ECO:0000313" key="7">
    <source>
        <dbReference type="Proteomes" id="UP000076532"/>
    </source>
</evidence>
<keyword evidence="4" id="KW-0274">FAD</keyword>
<evidence type="ECO:0000259" key="5">
    <source>
        <dbReference type="Pfam" id="PF00732"/>
    </source>
</evidence>
<comment type="cofactor">
    <cofactor evidence="1">
        <name>FAD</name>
        <dbReference type="ChEBI" id="CHEBI:57692"/>
    </cofactor>
</comment>
<protein>
    <recommendedName>
        <fullName evidence="5">Glucose-methanol-choline oxidoreductase N-terminal domain-containing protein</fullName>
    </recommendedName>
</protein>
<feature type="domain" description="Glucose-methanol-choline oxidoreductase N-terminal" evidence="5">
    <location>
        <begin position="31"/>
        <end position="88"/>
    </location>
</feature>
<dbReference type="InterPro" id="IPR000172">
    <property type="entry name" value="GMC_OxRdtase_N"/>
</dbReference>
<evidence type="ECO:0000256" key="2">
    <source>
        <dbReference type="ARBA" id="ARBA00010790"/>
    </source>
</evidence>
<dbReference type="SUPFAM" id="SSF51905">
    <property type="entry name" value="FAD/NAD(P)-binding domain"/>
    <property type="match status" value="1"/>
</dbReference>
<sequence length="144" mass="16206">MLSAANYRTWYHASLLNRQSHRLEFYYRSKTINGQKIKQPRGFCLGGTSSIKGLTYGRESASIYNNWEKLGNPGWNWSNISEYFQKADSGTTTAPLLKSTNAFVNAMSAINIIHTDASIFPIIPDQHPSIMVYMTAEKGAQPPR</sequence>
<dbReference type="PANTHER" id="PTHR11552:SF147">
    <property type="entry name" value="CHOLINE DEHYDROGENASE, MITOCHONDRIAL"/>
    <property type="match status" value="1"/>
</dbReference>
<comment type="similarity">
    <text evidence="2">Belongs to the GMC oxidoreductase family.</text>
</comment>
<accession>A0A166JE13</accession>
<dbReference type="Gene3D" id="3.50.50.60">
    <property type="entry name" value="FAD/NAD(P)-binding domain"/>
    <property type="match status" value="1"/>
</dbReference>
<dbReference type="Proteomes" id="UP000076532">
    <property type="component" value="Unassembled WGS sequence"/>
</dbReference>
<dbReference type="OrthoDB" id="269227at2759"/>
<dbReference type="GO" id="GO:0016614">
    <property type="term" value="F:oxidoreductase activity, acting on CH-OH group of donors"/>
    <property type="evidence" value="ECO:0007669"/>
    <property type="project" value="InterPro"/>
</dbReference>
<dbReference type="Gene3D" id="3.30.560.10">
    <property type="entry name" value="Glucose Oxidase, domain 3"/>
    <property type="match status" value="1"/>
</dbReference>
<evidence type="ECO:0000256" key="1">
    <source>
        <dbReference type="ARBA" id="ARBA00001974"/>
    </source>
</evidence>
<evidence type="ECO:0000256" key="4">
    <source>
        <dbReference type="ARBA" id="ARBA00022827"/>
    </source>
</evidence>
<dbReference type="InterPro" id="IPR036188">
    <property type="entry name" value="FAD/NAD-bd_sf"/>
</dbReference>
<dbReference type="STRING" id="436010.A0A166JE13"/>
<keyword evidence="7" id="KW-1185">Reference proteome</keyword>
<dbReference type="AlphaFoldDB" id="A0A166JE13"/>
<reference evidence="6 7" key="1">
    <citation type="journal article" date="2016" name="Mol. Biol. Evol.">
        <title>Comparative Genomics of Early-Diverging Mushroom-Forming Fungi Provides Insights into the Origins of Lignocellulose Decay Capabilities.</title>
        <authorList>
            <person name="Nagy L.G."/>
            <person name="Riley R."/>
            <person name="Tritt A."/>
            <person name="Adam C."/>
            <person name="Daum C."/>
            <person name="Floudas D."/>
            <person name="Sun H."/>
            <person name="Yadav J.S."/>
            <person name="Pangilinan J."/>
            <person name="Larsson K.H."/>
            <person name="Matsuura K."/>
            <person name="Barry K."/>
            <person name="Labutti K."/>
            <person name="Kuo R."/>
            <person name="Ohm R.A."/>
            <person name="Bhattacharya S.S."/>
            <person name="Shirouzu T."/>
            <person name="Yoshinaga Y."/>
            <person name="Martin F.M."/>
            <person name="Grigoriev I.V."/>
            <person name="Hibbett D.S."/>
        </authorList>
    </citation>
    <scope>NUCLEOTIDE SEQUENCE [LARGE SCALE GENOMIC DNA]</scope>
    <source>
        <strain evidence="6 7">CBS 109695</strain>
    </source>
</reference>